<reference evidence="2 3" key="1">
    <citation type="submission" date="2015-11" db="EMBL/GenBank/DDBJ databases">
        <title>Permanent draft genome of Psychrobacter piscatorii LQ58.</title>
        <authorList>
            <person name="Zhou M."/>
            <person name="Dong B."/>
            <person name="Liu Q."/>
        </authorList>
    </citation>
    <scope>NUCLEOTIDE SEQUENCE [LARGE SCALE GENOMIC DNA]</scope>
    <source>
        <strain evidence="2 3">LQ58</strain>
    </source>
</reference>
<keyword evidence="1" id="KW-0233">DNA recombination</keyword>
<proteinExistence type="predicted"/>
<dbReference type="STRING" id="554343.AS194_12685"/>
<dbReference type="GO" id="GO:0015074">
    <property type="term" value="P:DNA integration"/>
    <property type="evidence" value="ECO:0007669"/>
    <property type="project" value="InterPro"/>
</dbReference>
<keyword evidence="3" id="KW-1185">Reference proteome</keyword>
<protein>
    <recommendedName>
        <fullName evidence="4">Tyr recombinase domain-containing protein</fullName>
    </recommendedName>
</protein>
<evidence type="ECO:0000313" key="2">
    <source>
        <dbReference type="EMBL" id="KRU21256.1"/>
    </source>
</evidence>
<dbReference type="AlphaFoldDB" id="A0A0T6DNH9"/>
<dbReference type="GO" id="GO:0003677">
    <property type="term" value="F:DNA binding"/>
    <property type="evidence" value="ECO:0007669"/>
    <property type="project" value="InterPro"/>
</dbReference>
<dbReference type="Gene3D" id="1.10.443.10">
    <property type="entry name" value="Intergrase catalytic core"/>
    <property type="match status" value="1"/>
</dbReference>
<evidence type="ECO:0000256" key="1">
    <source>
        <dbReference type="ARBA" id="ARBA00023172"/>
    </source>
</evidence>
<gene>
    <name evidence="2" type="ORF">AS194_12685</name>
</gene>
<accession>A0A0T6DNH9</accession>
<dbReference type="Proteomes" id="UP000051202">
    <property type="component" value="Unassembled WGS sequence"/>
</dbReference>
<organism evidence="2 3">
    <name type="scientific">Psychrobacter piscatorii</name>
    <dbReference type="NCBI Taxonomy" id="554343"/>
    <lineage>
        <taxon>Bacteria</taxon>
        <taxon>Pseudomonadati</taxon>
        <taxon>Pseudomonadota</taxon>
        <taxon>Gammaproteobacteria</taxon>
        <taxon>Moraxellales</taxon>
        <taxon>Moraxellaceae</taxon>
        <taxon>Psychrobacter</taxon>
    </lineage>
</organism>
<evidence type="ECO:0008006" key="4">
    <source>
        <dbReference type="Google" id="ProtNLM"/>
    </source>
</evidence>
<sequence length="679" mass="76391">MTKIMMREPFVKEIQPISKDLIENPSSSLVITLSKSGDALSLFSDDIWDYSATSSLMRTINFRTKIKNLSSSINTDGREFKSAVKFLKVFALNWICEMNGCSMSKLNGDLVAISFLISYCVNNNIELDNVFADPNAICFLVTNSSAEKQIGLYLGKIQRFIDTASVLNRNNFWCNIQPSEEFSSSLRKTRKSFPETSQGLQTMIIPSRIYQNLLKDTIESLQIFNKHAEKISYVFSARTKVRDEALRLDQSMPISKLNKSQTSLVSFYWKTALKRDKKLTNILAELTDLNIIKNASWLSLTISLGQIQMKSAFVIAAFTGMRKNELLSIPFNGLRHIHSDTGNIPVVWSTTTKLESNGVPRFTKWVTGSIVEEAFEAAKFITQGVLNWSANKSQVAEDESKLPLFFSIENGKSGKPHPHFDYATTALNSNLIQKIMSSEHLLISEQDLKEVSQFLYGDEIPNNIKLGEPWPLGFHQFRRSLAVYAASSGYVSYPTLKSQLKHISMMMTVYYTDSNSRAINILGNGPEVKAMQKEWQEAQARVESDNLHELLDSRVTLTGAAGKNLQKRKVENKLPKFLDNRNSTKKAVKNGKIRYRSTLVGGCMSIKPCDKGAGVLASACISCENAVFSPESKSILLQTKDFYKSQLTLDIPKRVHHEYEVSIKKIDSLLSVLEVNQEK</sequence>
<dbReference type="InterPro" id="IPR011010">
    <property type="entry name" value="DNA_brk_join_enz"/>
</dbReference>
<evidence type="ECO:0000313" key="3">
    <source>
        <dbReference type="Proteomes" id="UP000051202"/>
    </source>
</evidence>
<dbReference type="SUPFAM" id="SSF56349">
    <property type="entry name" value="DNA breaking-rejoining enzymes"/>
    <property type="match status" value="1"/>
</dbReference>
<dbReference type="InterPro" id="IPR013762">
    <property type="entry name" value="Integrase-like_cat_sf"/>
</dbReference>
<dbReference type="GO" id="GO:0006310">
    <property type="term" value="P:DNA recombination"/>
    <property type="evidence" value="ECO:0007669"/>
    <property type="project" value="UniProtKB-KW"/>
</dbReference>
<comment type="caution">
    <text evidence="2">The sequence shown here is derived from an EMBL/GenBank/DDBJ whole genome shotgun (WGS) entry which is preliminary data.</text>
</comment>
<name>A0A0T6DNH9_9GAMM</name>
<dbReference type="EMBL" id="LNDJ01000131">
    <property type="protein sequence ID" value="KRU21256.1"/>
    <property type="molecule type" value="Genomic_DNA"/>
</dbReference>
<dbReference type="RefSeq" id="WP_058025951.1">
    <property type="nucleotide sequence ID" value="NZ_LNDJ01000131.1"/>
</dbReference>